<dbReference type="RefSeq" id="WP_073387932.1">
    <property type="nucleotide sequence ID" value="NZ_FQVU01000002.1"/>
</dbReference>
<dbReference type="STRING" id="1206085.SAMN05443575_1349"/>
<dbReference type="InterPro" id="IPR017946">
    <property type="entry name" value="PLC-like_Pdiesterase_TIM-brl"/>
</dbReference>
<evidence type="ECO:0000313" key="3">
    <source>
        <dbReference type="Proteomes" id="UP000186132"/>
    </source>
</evidence>
<feature type="domain" description="GP-PDE" evidence="1">
    <location>
        <begin position="9"/>
        <end position="239"/>
    </location>
</feature>
<dbReference type="PANTHER" id="PTHR43805">
    <property type="entry name" value="GLYCEROPHOSPHORYL DIESTER PHOSPHODIESTERASE"/>
    <property type="match status" value="1"/>
</dbReference>
<protein>
    <submittedName>
        <fullName evidence="2">Glycerophosphoryl diester phosphodiesterase</fullName>
    </submittedName>
</protein>
<dbReference type="PANTHER" id="PTHR43805:SF1">
    <property type="entry name" value="GP-PDE DOMAIN-CONTAINING PROTEIN"/>
    <property type="match status" value="1"/>
</dbReference>
<accession>A0A1M5H045</accession>
<evidence type="ECO:0000259" key="1">
    <source>
        <dbReference type="PROSITE" id="PS51704"/>
    </source>
</evidence>
<keyword evidence="3" id="KW-1185">Reference proteome</keyword>
<dbReference type="EMBL" id="FQVU01000002">
    <property type="protein sequence ID" value="SHG09288.1"/>
    <property type="molecule type" value="Genomic_DNA"/>
</dbReference>
<name>A0A1M5H045_9ACTN</name>
<proteinExistence type="predicted"/>
<dbReference type="InterPro" id="IPR030395">
    <property type="entry name" value="GP_PDE_dom"/>
</dbReference>
<gene>
    <name evidence="2" type="ORF">SAMN05443575_1349</name>
</gene>
<dbReference type="PROSITE" id="PS51704">
    <property type="entry name" value="GP_PDE"/>
    <property type="match status" value="1"/>
</dbReference>
<dbReference type="AlphaFoldDB" id="A0A1M5H045"/>
<dbReference type="Pfam" id="PF03009">
    <property type="entry name" value="GDPD"/>
    <property type="match status" value="1"/>
</dbReference>
<dbReference type="OrthoDB" id="5241788at2"/>
<dbReference type="GO" id="GO:0006629">
    <property type="term" value="P:lipid metabolic process"/>
    <property type="evidence" value="ECO:0007669"/>
    <property type="project" value="InterPro"/>
</dbReference>
<dbReference type="Proteomes" id="UP000186132">
    <property type="component" value="Unassembled WGS sequence"/>
</dbReference>
<reference evidence="2 3" key="1">
    <citation type="submission" date="2016-11" db="EMBL/GenBank/DDBJ databases">
        <authorList>
            <person name="Jaros S."/>
            <person name="Januszkiewicz K."/>
            <person name="Wedrychowicz H."/>
        </authorList>
    </citation>
    <scope>NUCLEOTIDE SEQUENCE [LARGE SCALE GENOMIC DNA]</scope>
    <source>
        <strain evidence="2 3">DSM 45627</strain>
    </source>
</reference>
<dbReference type="SUPFAM" id="SSF51695">
    <property type="entry name" value="PLC-like phosphodiesterases"/>
    <property type="match status" value="1"/>
</dbReference>
<sequence length="257" mass="27482">MTYRDRPGPLAVAHRGGAGLAAENTLAAFARSYALGVRYLETDVRCTADGQLVAFHDARLERVTSARGWVRSRTMAELATLAVRGGGPIVALDDVLAAFPDACLTVDVKDPAAVPALARLLHDTGAAARVCVAGARGTWLRALADRVGPQLSTALSWRELAHLAASRPPRTYGAAAFAHVPLHVGRVPVFRRDLLARAHDAGVRVLVWTVDDPVTMHRLLDDGVDGIITDRPDVLREVLIARGQWHAPDSREAGIPA</sequence>
<dbReference type="Gene3D" id="3.20.20.190">
    <property type="entry name" value="Phosphatidylinositol (PI) phosphodiesterase"/>
    <property type="match status" value="1"/>
</dbReference>
<dbReference type="GO" id="GO:0008081">
    <property type="term" value="F:phosphoric diester hydrolase activity"/>
    <property type="evidence" value="ECO:0007669"/>
    <property type="project" value="InterPro"/>
</dbReference>
<organism evidence="2 3">
    <name type="scientific">Jatrophihabitans endophyticus</name>
    <dbReference type="NCBI Taxonomy" id="1206085"/>
    <lineage>
        <taxon>Bacteria</taxon>
        <taxon>Bacillati</taxon>
        <taxon>Actinomycetota</taxon>
        <taxon>Actinomycetes</taxon>
        <taxon>Jatrophihabitantales</taxon>
        <taxon>Jatrophihabitantaceae</taxon>
        <taxon>Jatrophihabitans</taxon>
    </lineage>
</organism>
<evidence type="ECO:0000313" key="2">
    <source>
        <dbReference type="EMBL" id="SHG09288.1"/>
    </source>
</evidence>